<evidence type="ECO:0000256" key="1">
    <source>
        <dbReference type="SAM" id="MobiDB-lite"/>
    </source>
</evidence>
<dbReference type="PANTHER" id="PTHR15396">
    <property type="entry name" value="RIBONUCLEASE P PROTEIN SUBUNIT P40"/>
    <property type="match status" value="1"/>
</dbReference>
<dbReference type="OrthoDB" id="63112at2759"/>
<proteinExistence type="predicted"/>
<dbReference type="GO" id="GO:0004526">
    <property type="term" value="F:ribonuclease P activity"/>
    <property type="evidence" value="ECO:0007669"/>
    <property type="project" value="TreeGrafter"/>
</dbReference>
<gene>
    <name evidence="2" type="ORF">B0A52_09609</name>
</gene>
<dbReference type="PANTHER" id="PTHR15396:SF1">
    <property type="entry name" value="RIBONUCLEASE P PROTEIN SUBUNIT P40"/>
    <property type="match status" value="1"/>
</dbReference>
<organism evidence="2 3">
    <name type="scientific">Exophiala mesophila</name>
    <name type="common">Black yeast-like fungus</name>
    <dbReference type="NCBI Taxonomy" id="212818"/>
    <lineage>
        <taxon>Eukaryota</taxon>
        <taxon>Fungi</taxon>
        <taxon>Dikarya</taxon>
        <taxon>Ascomycota</taxon>
        <taxon>Pezizomycotina</taxon>
        <taxon>Eurotiomycetes</taxon>
        <taxon>Chaetothyriomycetidae</taxon>
        <taxon>Chaetothyriales</taxon>
        <taxon>Herpotrichiellaceae</taxon>
        <taxon>Exophiala</taxon>
    </lineage>
</organism>
<protein>
    <submittedName>
        <fullName evidence="2">Uncharacterized protein</fullName>
    </submittedName>
</protein>
<dbReference type="GO" id="GO:0000171">
    <property type="term" value="F:ribonuclease MRP activity"/>
    <property type="evidence" value="ECO:0007669"/>
    <property type="project" value="TreeGrafter"/>
</dbReference>
<accession>A0A438MTS8</accession>
<sequence>MPSQKTLITSSHLPHSIPVSPCQTHTNSRVPPWRIINDISFNQSVTISLPNPLYEIIWPEIQDLLPDPKYAKVVLKLEDLLVGEGFDIWIKRGNVLMLSEGEAGVDNLFSLHDGILRLELSKDDYERAGLQGKPVMSGARKHIKARFAVELNLRLPSMLHGKKGFDRIFWAAKNVLNQSLTWLVVDLAPGPDDDIQASLNKHHPTIKPITPTSSLLPEVLVPSSMTQPLDLSPPPTSAKSTLPSEETQESLYDLFEYIDMLSLCSPRILKNHRVDPFISRYVVPDEIEHGHPDSDAHVSPVRVMTWTGLISARWILQLFCHIIKQSRSSKVEHLSHQDLWLAMTVTAHKTRATGQNDGYTILVRGDQTANLKLVGVEENGQKTGVNDHTTIEDPIEDKEDIVMGEEGDTDEVEAQEQQQQQVPQSSQMKPKIGFHRYIAAEYIDT</sequence>
<dbReference type="Pfam" id="PF08584">
    <property type="entry name" value="Ribonuc_P_40"/>
    <property type="match status" value="1"/>
</dbReference>
<reference evidence="2 3" key="1">
    <citation type="submission" date="2017-03" db="EMBL/GenBank/DDBJ databases">
        <title>Genomes of endolithic fungi from Antarctica.</title>
        <authorList>
            <person name="Coleine C."/>
            <person name="Masonjones S."/>
            <person name="Stajich J.E."/>
        </authorList>
    </citation>
    <scope>NUCLEOTIDE SEQUENCE [LARGE SCALE GENOMIC DNA]</scope>
    <source>
        <strain evidence="2 3">CCFEE 6314</strain>
    </source>
</reference>
<evidence type="ECO:0000313" key="2">
    <source>
        <dbReference type="EMBL" id="RVX66379.1"/>
    </source>
</evidence>
<feature type="compositionally biased region" description="Low complexity" evidence="1">
    <location>
        <begin position="415"/>
        <end position="427"/>
    </location>
</feature>
<feature type="region of interest" description="Disordered" evidence="1">
    <location>
        <begin position="405"/>
        <end position="430"/>
    </location>
</feature>
<dbReference type="Proteomes" id="UP000288859">
    <property type="component" value="Unassembled WGS sequence"/>
</dbReference>
<dbReference type="GO" id="GO:0001682">
    <property type="term" value="P:tRNA 5'-leader removal"/>
    <property type="evidence" value="ECO:0007669"/>
    <property type="project" value="InterPro"/>
</dbReference>
<evidence type="ECO:0000313" key="3">
    <source>
        <dbReference type="Proteomes" id="UP000288859"/>
    </source>
</evidence>
<dbReference type="VEuPathDB" id="FungiDB:PV10_08407"/>
<comment type="caution">
    <text evidence="2">The sequence shown here is derived from an EMBL/GenBank/DDBJ whole genome shotgun (WGS) entry which is preliminary data.</text>
</comment>
<dbReference type="GO" id="GO:0000172">
    <property type="term" value="C:ribonuclease MRP complex"/>
    <property type="evidence" value="ECO:0007669"/>
    <property type="project" value="TreeGrafter"/>
</dbReference>
<dbReference type="EMBL" id="NAJM01000062">
    <property type="protein sequence ID" value="RVX66379.1"/>
    <property type="molecule type" value="Genomic_DNA"/>
</dbReference>
<dbReference type="InterPro" id="IPR013893">
    <property type="entry name" value="RNase_P_Rpp40"/>
</dbReference>
<feature type="compositionally biased region" description="Acidic residues" evidence="1">
    <location>
        <begin position="405"/>
        <end position="414"/>
    </location>
</feature>
<dbReference type="AlphaFoldDB" id="A0A438MTS8"/>
<dbReference type="GO" id="GO:0030681">
    <property type="term" value="C:multimeric ribonuclease P complex"/>
    <property type="evidence" value="ECO:0007669"/>
    <property type="project" value="TreeGrafter"/>
</dbReference>
<name>A0A438MTS8_EXOME</name>
<dbReference type="GO" id="GO:0000447">
    <property type="term" value="P:endonucleolytic cleavage in ITS1 to separate SSU-rRNA from 5.8S rRNA and LSU-rRNA from tricistronic rRNA transcript (SSU-rRNA, 5.8S rRNA, LSU-rRNA)"/>
    <property type="evidence" value="ECO:0007669"/>
    <property type="project" value="TreeGrafter"/>
</dbReference>